<evidence type="ECO:0000313" key="9">
    <source>
        <dbReference type="EMBL" id="KAK2141351.1"/>
    </source>
</evidence>
<dbReference type="InterPro" id="IPR000209">
    <property type="entry name" value="Peptidase_S8/S53_dom"/>
</dbReference>
<keyword evidence="2 5" id="KW-0645">Protease</keyword>
<evidence type="ECO:0000256" key="7">
    <source>
        <dbReference type="SAM" id="SignalP"/>
    </source>
</evidence>
<feature type="active site" description="Charge relay system" evidence="5">
    <location>
        <position position="142"/>
    </location>
</feature>
<dbReference type="PROSITE" id="PS00136">
    <property type="entry name" value="SUBTILASE_ASP"/>
    <property type="match status" value="1"/>
</dbReference>
<dbReference type="PROSITE" id="PS00137">
    <property type="entry name" value="SUBTILASE_HIS"/>
    <property type="match status" value="1"/>
</dbReference>
<feature type="active site" description="Charge relay system" evidence="5">
    <location>
        <position position="174"/>
    </location>
</feature>
<evidence type="ECO:0000313" key="10">
    <source>
        <dbReference type="Proteomes" id="UP001208570"/>
    </source>
</evidence>
<feature type="active site" description="Charge relay system" evidence="5">
    <location>
        <position position="329"/>
    </location>
</feature>
<evidence type="ECO:0000259" key="8">
    <source>
        <dbReference type="Pfam" id="PF00082"/>
    </source>
</evidence>
<proteinExistence type="inferred from homology"/>
<dbReference type="GO" id="GO:0005615">
    <property type="term" value="C:extracellular space"/>
    <property type="evidence" value="ECO:0007669"/>
    <property type="project" value="TreeGrafter"/>
</dbReference>
<dbReference type="InterPro" id="IPR034193">
    <property type="entry name" value="PCSK9_ProteinaseK-like"/>
</dbReference>
<keyword evidence="3 5" id="KW-0378">Hydrolase</keyword>
<dbReference type="InterPro" id="IPR023827">
    <property type="entry name" value="Peptidase_S8_Asp-AS"/>
</dbReference>
<protein>
    <recommendedName>
        <fullName evidence="8">Peptidase S8/S53 domain-containing protein</fullName>
    </recommendedName>
</protein>
<dbReference type="PROSITE" id="PS00138">
    <property type="entry name" value="SUBTILASE_SER"/>
    <property type="match status" value="1"/>
</dbReference>
<dbReference type="GO" id="GO:0006508">
    <property type="term" value="P:proteolysis"/>
    <property type="evidence" value="ECO:0007669"/>
    <property type="project" value="UniProtKB-KW"/>
</dbReference>
<dbReference type="AlphaFoldDB" id="A0AAD9IVH0"/>
<dbReference type="PANTHER" id="PTHR43806:SF11">
    <property type="entry name" value="CEREVISIN-RELATED"/>
    <property type="match status" value="1"/>
</dbReference>
<name>A0AAD9IVH0_9ANNE</name>
<organism evidence="9 10">
    <name type="scientific">Paralvinella palmiformis</name>
    <dbReference type="NCBI Taxonomy" id="53620"/>
    <lineage>
        <taxon>Eukaryota</taxon>
        <taxon>Metazoa</taxon>
        <taxon>Spiralia</taxon>
        <taxon>Lophotrochozoa</taxon>
        <taxon>Annelida</taxon>
        <taxon>Polychaeta</taxon>
        <taxon>Sedentaria</taxon>
        <taxon>Canalipalpata</taxon>
        <taxon>Terebellida</taxon>
        <taxon>Terebelliformia</taxon>
        <taxon>Alvinellidae</taxon>
        <taxon>Paralvinella</taxon>
    </lineage>
</organism>
<comment type="similarity">
    <text evidence="1 5 6">Belongs to the peptidase S8 family.</text>
</comment>
<evidence type="ECO:0000256" key="2">
    <source>
        <dbReference type="ARBA" id="ARBA00022670"/>
    </source>
</evidence>
<dbReference type="CDD" id="cd04077">
    <property type="entry name" value="Peptidases_S8_PCSK9_ProteinaseK_like"/>
    <property type="match status" value="1"/>
</dbReference>
<dbReference type="Gene3D" id="3.40.50.200">
    <property type="entry name" value="Peptidase S8/S53 domain"/>
    <property type="match status" value="1"/>
</dbReference>
<sequence length="388" mass="40995">MQVYLILLLAVCTAYGAQEFVEGEFFLALKEDATESLLTHRLKTNHRLDILKSFHLGNLRLFLVKGNEADVIRASRLSEVKYWDRNMIFHTQQCAEHSNPGTWGLDRLDQREPMTYADPTSPDSTYKYGEDDGAGVNAYIVDSGIDINHGDFGGRAIWGTAAGNLRPGTDDNGHGTHCAGTVGSDSYGVAKEVTLVAVKVMNALGSGTTSDIVEGLQWVLTDHNSKPNAKSVINMSLGGAGANAPMENAVQQLIDGGVTVCIAAGNSNADACRFSPARVADAITVGASGINDVSASFSNYGTCLDLFAPGVDILSTVPGDATDVYDGTSMATPHVAGVVARYLSSQSSVPSPSAVRDYIVNSATPDVLTFRPGHGASPNLLLYASCPM</sequence>
<accession>A0AAD9IVH0</accession>
<feature type="chain" id="PRO_5042022836" description="Peptidase S8/S53 domain-containing protein" evidence="7">
    <location>
        <begin position="17"/>
        <end position="388"/>
    </location>
</feature>
<evidence type="ECO:0000256" key="4">
    <source>
        <dbReference type="ARBA" id="ARBA00022825"/>
    </source>
</evidence>
<dbReference type="InterPro" id="IPR015500">
    <property type="entry name" value="Peptidase_S8_subtilisin-rel"/>
</dbReference>
<dbReference type="EMBL" id="JAODUP010001114">
    <property type="protein sequence ID" value="KAK2141351.1"/>
    <property type="molecule type" value="Genomic_DNA"/>
</dbReference>
<dbReference type="FunFam" id="3.40.50.200:FF:000007">
    <property type="entry name" value="Subtilisin-like serine protease"/>
    <property type="match status" value="1"/>
</dbReference>
<evidence type="ECO:0000256" key="1">
    <source>
        <dbReference type="ARBA" id="ARBA00011073"/>
    </source>
</evidence>
<dbReference type="Pfam" id="PF00082">
    <property type="entry name" value="Peptidase_S8"/>
    <property type="match status" value="1"/>
</dbReference>
<feature type="signal peptide" evidence="7">
    <location>
        <begin position="1"/>
        <end position="16"/>
    </location>
</feature>
<dbReference type="SUPFAM" id="SSF52743">
    <property type="entry name" value="Subtilisin-like"/>
    <property type="match status" value="1"/>
</dbReference>
<keyword evidence="10" id="KW-1185">Reference proteome</keyword>
<evidence type="ECO:0000256" key="3">
    <source>
        <dbReference type="ARBA" id="ARBA00022801"/>
    </source>
</evidence>
<dbReference type="InterPro" id="IPR050131">
    <property type="entry name" value="Peptidase_S8_subtilisin-like"/>
</dbReference>
<comment type="caution">
    <text evidence="9">The sequence shown here is derived from an EMBL/GenBank/DDBJ whole genome shotgun (WGS) entry which is preliminary data.</text>
</comment>
<dbReference type="PANTHER" id="PTHR43806">
    <property type="entry name" value="PEPTIDASE S8"/>
    <property type="match status" value="1"/>
</dbReference>
<gene>
    <name evidence="9" type="ORF">LSH36_1114g00034</name>
</gene>
<dbReference type="GO" id="GO:0004252">
    <property type="term" value="F:serine-type endopeptidase activity"/>
    <property type="evidence" value="ECO:0007669"/>
    <property type="project" value="UniProtKB-UniRule"/>
</dbReference>
<keyword evidence="4 5" id="KW-0720">Serine protease</keyword>
<dbReference type="PRINTS" id="PR00723">
    <property type="entry name" value="SUBTILISIN"/>
</dbReference>
<dbReference type="PROSITE" id="PS51892">
    <property type="entry name" value="SUBTILASE"/>
    <property type="match status" value="1"/>
</dbReference>
<evidence type="ECO:0000256" key="5">
    <source>
        <dbReference type="PROSITE-ProRule" id="PRU01240"/>
    </source>
</evidence>
<keyword evidence="7" id="KW-0732">Signal</keyword>
<dbReference type="InterPro" id="IPR022398">
    <property type="entry name" value="Peptidase_S8_His-AS"/>
</dbReference>
<evidence type="ECO:0000256" key="6">
    <source>
        <dbReference type="RuleBase" id="RU003355"/>
    </source>
</evidence>
<reference evidence="9" key="1">
    <citation type="journal article" date="2023" name="Mol. Biol. Evol.">
        <title>Third-Generation Sequencing Reveals the Adaptive Role of the Epigenome in Three Deep-Sea Polychaetes.</title>
        <authorList>
            <person name="Perez M."/>
            <person name="Aroh O."/>
            <person name="Sun Y."/>
            <person name="Lan Y."/>
            <person name="Juniper S.K."/>
            <person name="Young C.R."/>
            <person name="Angers B."/>
            <person name="Qian P.Y."/>
        </authorList>
    </citation>
    <scope>NUCLEOTIDE SEQUENCE</scope>
    <source>
        <strain evidence="9">P08H-3</strain>
    </source>
</reference>
<dbReference type="InterPro" id="IPR036852">
    <property type="entry name" value="Peptidase_S8/S53_dom_sf"/>
</dbReference>
<feature type="domain" description="Peptidase S8/S53" evidence="8">
    <location>
        <begin position="140"/>
        <end position="375"/>
    </location>
</feature>
<dbReference type="InterPro" id="IPR023828">
    <property type="entry name" value="Peptidase_S8_Ser-AS"/>
</dbReference>
<dbReference type="Proteomes" id="UP001208570">
    <property type="component" value="Unassembled WGS sequence"/>
</dbReference>